<keyword evidence="3" id="KW-0560">Oxidoreductase</keyword>
<evidence type="ECO:0000256" key="1">
    <source>
        <dbReference type="ARBA" id="ARBA00005791"/>
    </source>
</evidence>
<keyword evidence="4" id="KW-1015">Disulfide bond</keyword>
<evidence type="ECO:0000313" key="8">
    <source>
        <dbReference type="Proteomes" id="UP000001935"/>
    </source>
</evidence>
<protein>
    <submittedName>
        <fullName evidence="7">DsbA oxidoreductase</fullName>
    </submittedName>
</protein>
<name>Q2IGK3_ANADE</name>
<dbReference type="HOGENOM" id="CLU_069079_0_0_7"/>
<keyword evidence="2" id="KW-0732">Signal</keyword>
<dbReference type="Pfam" id="PF13462">
    <property type="entry name" value="Thioredoxin_4"/>
    <property type="match status" value="1"/>
</dbReference>
<dbReference type="InterPro" id="IPR013766">
    <property type="entry name" value="Thioredoxin_domain"/>
</dbReference>
<evidence type="ECO:0000256" key="5">
    <source>
        <dbReference type="ARBA" id="ARBA00023284"/>
    </source>
</evidence>
<dbReference type="PANTHER" id="PTHR13887">
    <property type="entry name" value="GLUTATHIONE S-TRANSFERASE KAPPA"/>
    <property type="match status" value="1"/>
</dbReference>
<dbReference type="Gene3D" id="3.40.30.10">
    <property type="entry name" value="Glutaredoxin"/>
    <property type="match status" value="1"/>
</dbReference>
<evidence type="ECO:0000313" key="7">
    <source>
        <dbReference type="EMBL" id="ABC83714.1"/>
    </source>
</evidence>
<dbReference type="KEGG" id="ade:Adeh_3950"/>
<comment type="similarity">
    <text evidence="1">Belongs to the thioredoxin family. DsbA subfamily.</text>
</comment>
<dbReference type="PROSITE" id="PS51352">
    <property type="entry name" value="THIOREDOXIN_2"/>
    <property type="match status" value="1"/>
</dbReference>
<evidence type="ECO:0000256" key="3">
    <source>
        <dbReference type="ARBA" id="ARBA00023002"/>
    </source>
</evidence>
<organism evidence="7 8">
    <name type="scientific">Anaeromyxobacter dehalogenans (strain 2CP-C)</name>
    <dbReference type="NCBI Taxonomy" id="290397"/>
    <lineage>
        <taxon>Bacteria</taxon>
        <taxon>Pseudomonadati</taxon>
        <taxon>Myxococcota</taxon>
        <taxon>Myxococcia</taxon>
        <taxon>Myxococcales</taxon>
        <taxon>Cystobacterineae</taxon>
        <taxon>Anaeromyxobacteraceae</taxon>
        <taxon>Anaeromyxobacter</taxon>
    </lineage>
</organism>
<keyword evidence="5" id="KW-0676">Redox-active center</keyword>
<dbReference type="Proteomes" id="UP000001935">
    <property type="component" value="Chromosome"/>
</dbReference>
<evidence type="ECO:0000256" key="2">
    <source>
        <dbReference type="ARBA" id="ARBA00022729"/>
    </source>
</evidence>
<dbReference type="eggNOG" id="COG1651">
    <property type="taxonomic scope" value="Bacteria"/>
</dbReference>
<dbReference type="EMBL" id="CP000251">
    <property type="protein sequence ID" value="ABC83714.1"/>
    <property type="molecule type" value="Genomic_DNA"/>
</dbReference>
<dbReference type="InterPro" id="IPR036249">
    <property type="entry name" value="Thioredoxin-like_sf"/>
</dbReference>
<dbReference type="OrthoDB" id="9784686at2"/>
<dbReference type="PANTHER" id="PTHR13887:SF14">
    <property type="entry name" value="DISULFIDE BOND FORMATION PROTEIN D"/>
    <property type="match status" value="1"/>
</dbReference>
<dbReference type="Gene3D" id="1.10.8.1040">
    <property type="match status" value="1"/>
</dbReference>
<sequence>MRNVVLGALAVLAAACQSPRPAQPAQQKENPSAPVAKVGGQAITAGELDELVKSDLKQLEQQYEEQKYQLKRQGLESMIRRRVFEAKAKAEGITPDELVNRDVVAKIPEPADDEVRALYERAKAGGQQLPPIDQVKPDIARFIKNQKAQAELTAYYEKLKKDMNVEVLLPAYMPPKVEVAATGPSKGPADAPITIVEFSDYQCPFCVRAEPTMKDVMAAYPGKVRVVYRDFPLPSHDLAPKAAEAAHCAGDQGKYWEMHDRLFAANGKLAVDDLKGYAREVGVDGAKFDRCLESGEKAPVVQEHHKAGEAAGVSGTPAFFINGRLISGAQPLEAFKAVIDQELKAAGKL</sequence>
<dbReference type="RefSeq" id="WP_011422996.1">
    <property type="nucleotide sequence ID" value="NC_007760.1"/>
</dbReference>
<dbReference type="InterPro" id="IPR012336">
    <property type="entry name" value="Thioredoxin-like_fold"/>
</dbReference>
<dbReference type="SUPFAM" id="SSF52833">
    <property type="entry name" value="Thioredoxin-like"/>
    <property type="match status" value="1"/>
</dbReference>
<dbReference type="InterPro" id="IPR027304">
    <property type="entry name" value="Trigger_fact/SurA_dom_sf"/>
</dbReference>
<dbReference type="Gene3D" id="1.10.4030.10">
    <property type="entry name" value="Porin chaperone SurA, peptide-binding domain"/>
    <property type="match status" value="1"/>
</dbReference>
<dbReference type="PROSITE" id="PS51257">
    <property type="entry name" value="PROKAR_LIPOPROTEIN"/>
    <property type="match status" value="1"/>
</dbReference>
<dbReference type="SUPFAM" id="SSF109998">
    <property type="entry name" value="Triger factor/SurA peptide-binding domain-like"/>
    <property type="match status" value="1"/>
</dbReference>
<evidence type="ECO:0000256" key="4">
    <source>
        <dbReference type="ARBA" id="ARBA00023157"/>
    </source>
</evidence>
<reference evidence="7" key="1">
    <citation type="submission" date="2006-01" db="EMBL/GenBank/DDBJ databases">
        <title>Complete sequence of Anaeromyxobacter dehalogenans 2CP-C.</title>
        <authorList>
            <consortium name="US DOE Joint Genome Institute"/>
            <person name="Copeland A."/>
            <person name="Lucas S."/>
            <person name="Lapidus A."/>
            <person name="Barry K."/>
            <person name="Detter J.C."/>
            <person name="Glavina T."/>
            <person name="Hammon N."/>
            <person name="Israni S."/>
            <person name="Pitluck S."/>
            <person name="Brettin T."/>
            <person name="Bruce D."/>
            <person name="Han C."/>
            <person name="Tapia R."/>
            <person name="Gilna P."/>
            <person name="Kiss H."/>
            <person name="Schmutz J."/>
            <person name="Larimer F."/>
            <person name="Land M."/>
            <person name="Kyrpides N."/>
            <person name="Anderson I."/>
            <person name="Sanford R.A."/>
            <person name="Ritalahti K.M."/>
            <person name="Thomas H.S."/>
            <person name="Kirby J.R."/>
            <person name="Zhulin I.B."/>
            <person name="Loeffler F.E."/>
            <person name="Richardson P."/>
        </authorList>
    </citation>
    <scope>NUCLEOTIDE SEQUENCE</scope>
    <source>
        <strain evidence="7">2CP-C</strain>
    </source>
</reference>
<evidence type="ECO:0000259" key="6">
    <source>
        <dbReference type="PROSITE" id="PS51352"/>
    </source>
</evidence>
<dbReference type="GO" id="GO:0016491">
    <property type="term" value="F:oxidoreductase activity"/>
    <property type="evidence" value="ECO:0007669"/>
    <property type="project" value="UniProtKB-KW"/>
</dbReference>
<feature type="domain" description="Thioredoxin" evidence="6">
    <location>
        <begin position="167"/>
        <end position="344"/>
    </location>
</feature>
<proteinExistence type="inferred from homology"/>
<accession>Q2IGK3</accession>
<dbReference type="Pfam" id="PF13624">
    <property type="entry name" value="SurA_N_3"/>
    <property type="match status" value="1"/>
</dbReference>
<dbReference type="STRING" id="290397.Adeh_3950"/>
<dbReference type="AlphaFoldDB" id="Q2IGK3"/>
<gene>
    <name evidence="7" type="ordered locus">Adeh_3950</name>
</gene>